<dbReference type="PANTHER" id="PTHR47197:SF3">
    <property type="entry name" value="DIHYDRO-HEME D1 DEHYDROGENASE"/>
    <property type="match status" value="1"/>
</dbReference>
<protein>
    <recommendedName>
        <fullName evidence="4">DNA-binding beta-propeller fold protein YncE</fullName>
    </recommendedName>
</protein>
<feature type="signal peptide" evidence="1">
    <location>
        <begin position="1"/>
        <end position="21"/>
    </location>
</feature>
<evidence type="ECO:0000313" key="3">
    <source>
        <dbReference type="Proteomes" id="UP001160625"/>
    </source>
</evidence>
<proteinExistence type="predicted"/>
<gene>
    <name evidence="2" type="ORF">QGN17_03135</name>
</gene>
<dbReference type="SUPFAM" id="SSF51004">
    <property type="entry name" value="C-terminal (heme d1) domain of cytochrome cd1-nitrite reductase"/>
    <property type="match status" value="1"/>
</dbReference>
<dbReference type="EMBL" id="JARYGZ010000001">
    <property type="protein sequence ID" value="MDH7637716.1"/>
    <property type="molecule type" value="Genomic_DNA"/>
</dbReference>
<dbReference type="InterPro" id="IPR011048">
    <property type="entry name" value="Haem_d1_sf"/>
</dbReference>
<evidence type="ECO:0000256" key="1">
    <source>
        <dbReference type="SAM" id="SignalP"/>
    </source>
</evidence>
<keyword evidence="3" id="KW-1185">Reference proteome</keyword>
<dbReference type="PANTHER" id="PTHR47197">
    <property type="entry name" value="PROTEIN NIRF"/>
    <property type="match status" value="1"/>
</dbReference>
<dbReference type="RefSeq" id="WP_281043058.1">
    <property type="nucleotide sequence ID" value="NZ_JARYGZ010000001.1"/>
</dbReference>
<dbReference type="Gene3D" id="2.130.10.10">
    <property type="entry name" value="YVTN repeat-like/Quinoprotein amine dehydrogenase"/>
    <property type="match status" value="1"/>
</dbReference>
<dbReference type="Proteomes" id="UP001160625">
    <property type="component" value="Unassembled WGS sequence"/>
</dbReference>
<feature type="chain" id="PRO_5046155250" description="DNA-binding beta-propeller fold protein YncE" evidence="1">
    <location>
        <begin position="22"/>
        <end position="337"/>
    </location>
</feature>
<sequence>MRSLITLSALLAVFAVSGASAEHAPGYHIVDRIPMSDGWWDYASFDPVHRNLFVSRGNGVFKLDVDSGLMDQRFIPGSEGRGVIPLPGGDMAIANMAGYSASILFATDAEGKVAKMFELVQASDAAVYEPTGKQVWVMGGHGEISLLDPVKKQQTGTIEVGEELEFSVTDGRGRVFVNAPESASVVAIEAASHKIVGRWKMKDCEDPSGMAYAVASDVILSVCANKILKVLDARTGAELETVPVGAGADAVIFDAMTKRAFVPSAIDGLLTVLAVNGPHDVQVLERVPTQIGTRTGAIDPKTGTLYLPTARFGALNKLGWPEALPGTVQLLMMKPQP</sequence>
<reference evidence="2" key="1">
    <citation type="submission" date="2023-04" db="EMBL/GenBank/DDBJ databases">
        <title>Sphingomonas sp. MAHUQ-71 isolated from rice field.</title>
        <authorList>
            <person name="Huq M.A."/>
        </authorList>
    </citation>
    <scope>NUCLEOTIDE SEQUENCE</scope>
    <source>
        <strain evidence="2">MAHUQ-71</strain>
    </source>
</reference>
<name>A0ABT6N068_9SPHN</name>
<evidence type="ECO:0008006" key="4">
    <source>
        <dbReference type="Google" id="ProtNLM"/>
    </source>
</evidence>
<organism evidence="2 3">
    <name type="scientific">Sphingomonas oryzagri</name>
    <dbReference type="NCBI Taxonomy" id="3042314"/>
    <lineage>
        <taxon>Bacteria</taxon>
        <taxon>Pseudomonadati</taxon>
        <taxon>Pseudomonadota</taxon>
        <taxon>Alphaproteobacteria</taxon>
        <taxon>Sphingomonadales</taxon>
        <taxon>Sphingomonadaceae</taxon>
        <taxon>Sphingomonas</taxon>
    </lineage>
</organism>
<keyword evidence="1" id="KW-0732">Signal</keyword>
<dbReference type="InterPro" id="IPR015943">
    <property type="entry name" value="WD40/YVTN_repeat-like_dom_sf"/>
</dbReference>
<dbReference type="InterPro" id="IPR051200">
    <property type="entry name" value="Host-pathogen_enzymatic-act"/>
</dbReference>
<accession>A0ABT6N068</accession>
<evidence type="ECO:0000313" key="2">
    <source>
        <dbReference type="EMBL" id="MDH7637716.1"/>
    </source>
</evidence>
<comment type="caution">
    <text evidence="2">The sequence shown here is derived from an EMBL/GenBank/DDBJ whole genome shotgun (WGS) entry which is preliminary data.</text>
</comment>